<dbReference type="InterPro" id="IPR007497">
    <property type="entry name" value="SIMPL/DUF541"/>
</dbReference>
<reference evidence="1 2" key="1">
    <citation type="journal article" date="2016" name="Int. J. Syst. Evol. Microbiol.">
        <title>Desulfotomaculum ferrireducens sp. nov., a moderately thermophilic sulfate-reducing and dissimilatory Fe(III)-reducing bacterium isolated from compost.</title>
        <authorList>
            <person name="Yang G."/>
            <person name="Guo J."/>
            <person name="Zhuang L."/>
            <person name="Yuan Y."/>
            <person name="Zhou S."/>
        </authorList>
    </citation>
    <scope>NUCLEOTIDE SEQUENCE [LARGE SCALE GENOMIC DNA]</scope>
    <source>
        <strain evidence="1 2">GSS09</strain>
    </source>
</reference>
<dbReference type="EMBL" id="CP019698">
    <property type="protein sequence ID" value="AQS60063.1"/>
    <property type="molecule type" value="Genomic_DNA"/>
</dbReference>
<dbReference type="InterPro" id="IPR016907">
    <property type="entry name" value="UCP029033"/>
</dbReference>
<sequence>MEQVNRGKYLVICAALLAAALVVCSLILANPLDNYATSRAAITVTGSAKKQITSDLAVWRGSFYQESVNLQDAYTNLKSDLAKVKSYLVEQGIPEEQIVVSSITTMPQYIYNPNGISTGQIASYRLMQSIEVKSNDVQKIAAIARAATELIEKGVIFESMQPEYFYTKLNDLKVDMLAEATKDAKQRAEKMASSTGSKIGALRSARMGVFQITPVNSNDISDYGINDTSSIEKEITAVVNVEFGIE</sequence>
<dbReference type="KEGG" id="dfg:B0537_13870"/>
<dbReference type="GO" id="GO:0006974">
    <property type="term" value="P:DNA damage response"/>
    <property type="evidence" value="ECO:0007669"/>
    <property type="project" value="TreeGrafter"/>
</dbReference>
<dbReference type="OrthoDB" id="9785289at2"/>
<dbReference type="Gene3D" id="3.30.110.170">
    <property type="entry name" value="Protein of unknown function (DUF541), domain 1"/>
    <property type="match status" value="1"/>
</dbReference>
<dbReference type="AlphaFoldDB" id="A0A1S6IZ60"/>
<organism evidence="1 2">
    <name type="scientific">Desulforamulus ferrireducens</name>
    <dbReference type="NCBI Taxonomy" id="1833852"/>
    <lineage>
        <taxon>Bacteria</taxon>
        <taxon>Bacillati</taxon>
        <taxon>Bacillota</taxon>
        <taxon>Clostridia</taxon>
        <taxon>Eubacteriales</taxon>
        <taxon>Peptococcaceae</taxon>
        <taxon>Desulforamulus</taxon>
    </lineage>
</organism>
<protein>
    <submittedName>
        <fullName evidence="1">SIMPL domain-containing protein</fullName>
    </submittedName>
</protein>
<dbReference type="PANTHER" id="PTHR34387">
    <property type="entry name" value="SLR1258 PROTEIN"/>
    <property type="match status" value="1"/>
</dbReference>
<dbReference type="PIRSF" id="PIRSF029033">
    <property type="entry name" value="UCP029033"/>
    <property type="match status" value="1"/>
</dbReference>
<dbReference type="InterPro" id="IPR052022">
    <property type="entry name" value="26kDa_periplasmic_antigen"/>
</dbReference>
<dbReference type="PANTHER" id="PTHR34387:SF2">
    <property type="entry name" value="SLR1258 PROTEIN"/>
    <property type="match status" value="1"/>
</dbReference>
<proteinExistence type="predicted"/>
<dbReference type="RefSeq" id="WP_077715105.1">
    <property type="nucleotide sequence ID" value="NZ_CP019698.1"/>
</dbReference>
<name>A0A1S6IZ60_9FIRM</name>
<evidence type="ECO:0000313" key="1">
    <source>
        <dbReference type="EMBL" id="AQS60063.1"/>
    </source>
</evidence>
<dbReference type="STRING" id="1833852.B0537_13870"/>
<dbReference type="Gene3D" id="3.30.70.2970">
    <property type="entry name" value="Protein of unknown function (DUF541), domain 2"/>
    <property type="match status" value="1"/>
</dbReference>
<gene>
    <name evidence="1" type="ORF">B0537_13870</name>
</gene>
<dbReference type="Pfam" id="PF04402">
    <property type="entry name" value="SIMPL"/>
    <property type="match status" value="1"/>
</dbReference>
<keyword evidence="2" id="KW-1185">Reference proteome</keyword>
<evidence type="ECO:0000313" key="2">
    <source>
        <dbReference type="Proteomes" id="UP000189464"/>
    </source>
</evidence>
<dbReference type="Proteomes" id="UP000189464">
    <property type="component" value="Chromosome"/>
</dbReference>
<accession>A0A1S6IZ60</accession>